<evidence type="ECO:0000259" key="2">
    <source>
        <dbReference type="PROSITE" id="PS51898"/>
    </source>
</evidence>
<keyword evidence="4" id="KW-1185">Reference proteome</keyword>
<evidence type="ECO:0000256" key="1">
    <source>
        <dbReference type="ARBA" id="ARBA00023172"/>
    </source>
</evidence>
<accession>A0A514LMX4</accession>
<organism evidence="3 4">
    <name type="scientific">Salicibibacter halophilus</name>
    <dbReference type="NCBI Taxonomy" id="2502791"/>
    <lineage>
        <taxon>Bacteria</taxon>
        <taxon>Bacillati</taxon>
        <taxon>Bacillota</taxon>
        <taxon>Bacilli</taxon>
        <taxon>Bacillales</taxon>
        <taxon>Bacillaceae</taxon>
        <taxon>Salicibibacter</taxon>
    </lineage>
</organism>
<dbReference type="SUPFAM" id="SSF56349">
    <property type="entry name" value="DNA breaking-rejoining enzymes"/>
    <property type="match status" value="1"/>
</dbReference>
<dbReference type="InterPro" id="IPR002104">
    <property type="entry name" value="Integrase_catalytic"/>
</dbReference>
<dbReference type="OrthoDB" id="9803188at2"/>
<proteinExistence type="predicted"/>
<dbReference type="PROSITE" id="PS51898">
    <property type="entry name" value="TYR_RECOMBINASE"/>
    <property type="match status" value="1"/>
</dbReference>
<dbReference type="Pfam" id="PF00589">
    <property type="entry name" value="Phage_integrase"/>
    <property type="match status" value="1"/>
</dbReference>
<dbReference type="Gene3D" id="1.10.443.10">
    <property type="entry name" value="Intergrase catalytic core"/>
    <property type="match status" value="1"/>
</dbReference>
<dbReference type="GO" id="GO:0015074">
    <property type="term" value="P:DNA integration"/>
    <property type="evidence" value="ECO:0007669"/>
    <property type="project" value="InterPro"/>
</dbReference>
<feature type="domain" description="Tyr recombinase" evidence="2">
    <location>
        <begin position="1"/>
        <end position="96"/>
    </location>
</feature>
<evidence type="ECO:0000313" key="3">
    <source>
        <dbReference type="EMBL" id="QDI93174.1"/>
    </source>
</evidence>
<dbReference type="KEGG" id="sale:EPH95_16020"/>
<keyword evidence="1" id="KW-0233">DNA recombination</keyword>
<dbReference type="EMBL" id="CP035485">
    <property type="protein sequence ID" value="QDI93174.1"/>
    <property type="molecule type" value="Genomic_DNA"/>
</dbReference>
<protein>
    <recommendedName>
        <fullName evidence="2">Tyr recombinase domain-containing protein</fullName>
    </recommendedName>
</protein>
<sequence>MKTRLSLFSVCLNLLFQYREKPPSKDIFSRRVKTICQRGDIEPIRLHDLRHSHVALLIHQGEDYAMIKKRLGHASIKTDIDVYGHLFSNKQRETADRLDDLFKKSATRWNTAGTWTLIQRLFYHQTKKHQHARSVGVSVFMLVRSSGLEPPRDLTPTRPSNLWSQF</sequence>
<name>A0A514LMX4_9BACI</name>
<evidence type="ECO:0000313" key="4">
    <source>
        <dbReference type="Proteomes" id="UP000319756"/>
    </source>
</evidence>
<dbReference type="AlphaFoldDB" id="A0A514LMX4"/>
<dbReference type="GO" id="GO:0006310">
    <property type="term" value="P:DNA recombination"/>
    <property type="evidence" value="ECO:0007669"/>
    <property type="project" value="UniProtKB-KW"/>
</dbReference>
<dbReference type="GO" id="GO:0003677">
    <property type="term" value="F:DNA binding"/>
    <property type="evidence" value="ECO:0007669"/>
    <property type="project" value="InterPro"/>
</dbReference>
<dbReference type="InterPro" id="IPR011010">
    <property type="entry name" value="DNA_brk_join_enz"/>
</dbReference>
<reference evidence="4" key="1">
    <citation type="submission" date="2019-01" db="EMBL/GenBank/DDBJ databases">
        <title>Genomic analysis of Salicibibacter sp. NKC3-5.</title>
        <authorList>
            <person name="Oh Y.J."/>
        </authorList>
    </citation>
    <scope>NUCLEOTIDE SEQUENCE [LARGE SCALE GENOMIC DNA]</scope>
    <source>
        <strain evidence="4">NKC3-5</strain>
    </source>
</reference>
<gene>
    <name evidence="3" type="ORF">EPH95_16020</name>
</gene>
<dbReference type="InterPro" id="IPR013762">
    <property type="entry name" value="Integrase-like_cat_sf"/>
</dbReference>
<dbReference type="Proteomes" id="UP000319756">
    <property type="component" value="Chromosome"/>
</dbReference>